<dbReference type="EC" id="3.1.1.-" evidence="8"/>
<dbReference type="PANTHER" id="PTHR33938:SF8">
    <property type="entry name" value="CARBOXYLIC ESTER HYDROLASE"/>
    <property type="match status" value="1"/>
</dbReference>
<dbReference type="InterPro" id="IPR029058">
    <property type="entry name" value="AB_hydrolase_fold"/>
</dbReference>
<keyword evidence="7" id="KW-1015">Disulfide bond</keyword>
<accession>A0AAD6E6V9</accession>
<dbReference type="SUPFAM" id="SSF53474">
    <property type="entry name" value="alpha/beta-Hydrolases"/>
    <property type="match status" value="1"/>
</dbReference>
<feature type="signal peptide" evidence="8">
    <location>
        <begin position="1"/>
        <end position="23"/>
    </location>
</feature>
<dbReference type="GO" id="GO:0030600">
    <property type="term" value="F:feruloyl esterase activity"/>
    <property type="evidence" value="ECO:0007669"/>
    <property type="project" value="UniProtKB-ARBA"/>
</dbReference>
<organism evidence="9 10">
    <name type="scientific">Penicillium hordei</name>
    <dbReference type="NCBI Taxonomy" id="40994"/>
    <lineage>
        <taxon>Eukaryota</taxon>
        <taxon>Fungi</taxon>
        <taxon>Dikarya</taxon>
        <taxon>Ascomycota</taxon>
        <taxon>Pezizomycotina</taxon>
        <taxon>Eurotiomycetes</taxon>
        <taxon>Eurotiomycetidae</taxon>
        <taxon>Eurotiales</taxon>
        <taxon>Aspergillaceae</taxon>
        <taxon>Penicillium</taxon>
    </lineage>
</organism>
<evidence type="ECO:0000313" key="10">
    <source>
        <dbReference type="Proteomes" id="UP001213799"/>
    </source>
</evidence>
<dbReference type="GO" id="GO:0046872">
    <property type="term" value="F:metal ion binding"/>
    <property type="evidence" value="ECO:0007669"/>
    <property type="project" value="UniProtKB-KW"/>
</dbReference>
<dbReference type="InterPro" id="IPR011118">
    <property type="entry name" value="Tannase/feruloyl_esterase"/>
</dbReference>
<reference evidence="9" key="2">
    <citation type="submission" date="2023-01" db="EMBL/GenBank/DDBJ databases">
        <authorList>
            <person name="Petersen C."/>
        </authorList>
    </citation>
    <scope>NUCLEOTIDE SEQUENCE</scope>
    <source>
        <strain evidence="9">IBT 12815</strain>
    </source>
</reference>
<keyword evidence="3" id="KW-0479">Metal-binding</keyword>
<dbReference type="Proteomes" id="UP001213799">
    <property type="component" value="Unassembled WGS sequence"/>
</dbReference>
<evidence type="ECO:0000256" key="3">
    <source>
        <dbReference type="ARBA" id="ARBA00022723"/>
    </source>
</evidence>
<name>A0AAD6E6V9_9EURO</name>
<evidence type="ECO:0000256" key="7">
    <source>
        <dbReference type="ARBA" id="ARBA00023157"/>
    </source>
</evidence>
<dbReference type="GO" id="GO:0072330">
    <property type="term" value="P:monocarboxylic acid biosynthetic process"/>
    <property type="evidence" value="ECO:0007669"/>
    <property type="project" value="UniProtKB-ARBA"/>
</dbReference>
<dbReference type="Pfam" id="PF07519">
    <property type="entry name" value="Tannase"/>
    <property type="match status" value="1"/>
</dbReference>
<sequence>MLLSLVHPLLWGSTLLFTSGAAASQALSRCSTNGINLPSTPGLIVSSTSIQPVIDYSILGQTANPEVEQNVTISFCNITINYGHQGWKDDVQVTIWLPLDNWNERLSGIGGAGFSSLYTFNRFAPAISRGYAAVGTDAGHDHNPLNTSTWALDAQGNVNFYLLQNFFAISQAEAAIMAKQVISAFYGREPKFSYWDGCSTGGRQGFMLAQRYPDLYDGILAGAPAFNWANFVPGTYYPQFVMNQLKHYPAPCVLEYINTQAKKACDSLDGVTDGIVSSPDSCTFDPYSVVGHTGTCNGQHFSITTQDAEIVQKVWHGTTGTNGTFLWYGMNKGTTFSNVGNTTCTATECQGVPFGVASEWLGRFVLQDPEFDLTSLSESGFEGVFKQSVAAYKSVASTDDPNLSGFREAGGKLIHWHGLADQQIYPKGSEDYYKRAEALDHDLRHFYRFFEAPGVGHCGHGYDSHAYGLQPADPFSVLVNWVEKGIAPDVLPASTPDAIYSRNLCPYPQVPVYHGGDPKKAESFNCK</sequence>
<proteinExistence type="inferred from homology"/>
<evidence type="ECO:0000256" key="1">
    <source>
        <dbReference type="ARBA" id="ARBA00006249"/>
    </source>
</evidence>
<keyword evidence="6" id="KW-0106">Calcium</keyword>
<feature type="chain" id="PRO_5041783194" description="Carboxylic ester hydrolase" evidence="8">
    <location>
        <begin position="24"/>
        <end position="527"/>
    </location>
</feature>
<dbReference type="PANTHER" id="PTHR33938">
    <property type="entry name" value="FERULOYL ESTERASE B-RELATED"/>
    <property type="match status" value="1"/>
</dbReference>
<dbReference type="AlphaFoldDB" id="A0AAD6E6V9"/>
<dbReference type="EMBL" id="JAQJAE010000003">
    <property type="protein sequence ID" value="KAJ5602467.1"/>
    <property type="molecule type" value="Genomic_DNA"/>
</dbReference>
<comment type="similarity">
    <text evidence="1 8">Belongs to the tannase family.</text>
</comment>
<keyword evidence="5 8" id="KW-0378">Hydrolase</keyword>
<evidence type="ECO:0000256" key="8">
    <source>
        <dbReference type="RuleBase" id="RU361238"/>
    </source>
</evidence>
<evidence type="ECO:0000256" key="4">
    <source>
        <dbReference type="ARBA" id="ARBA00022729"/>
    </source>
</evidence>
<dbReference type="RefSeq" id="XP_056752265.1">
    <property type="nucleotide sequence ID" value="XM_056896480.1"/>
</dbReference>
<evidence type="ECO:0000256" key="5">
    <source>
        <dbReference type="ARBA" id="ARBA00022801"/>
    </source>
</evidence>
<evidence type="ECO:0000256" key="2">
    <source>
        <dbReference type="ARBA" id="ARBA00022487"/>
    </source>
</evidence>
<keyword evidence="10" id="KW-1185">Reference proteome</keyword>
<evidence type="ECO:0000256" key="6">
    <source>
        <dbReference type="ARBA" id="ARBA00022837"/>
    </source>
</evidence>
<protein>
    <recommendedName>
        <fullName evidence="8">Carboxylic ester hydrolase</fullName>
        <ecNumber evidence="8">3.1.1.-</ecNumber>
    </recommendedName>
</protein>
<keyword evidence="4 8" id="KW-0732">Signal</keyword>
<reference evidence="9" key="1">
    <citation type="journal article" date="2023" name="IMA Fungus">
        <title>Comparative genomic study of the Penicillium genus elucidates a diverse pangenome and 15 lateral gene transfer events.</title>
        <authorList>
            <person name="Petersen C."/>
            <person name="Sorensen T."/>
            <person name="Nielsen M.R."/>
            <person name="Sondergaard T.E."/>
            <person name="Sorensen J.L."/>
            <person name="Fitzpatrick D.A."/>
            <person name="Frisvad J.C."/>
            <person name="Nielsen K.L."/>
        </authorList>
    </citation>
    <scope>NUCLEOTIDE SEQUENCE</scope>
    <source>
        <strain evidence="9">IBT 12815</strain>
    </source>
</reference>
<dbReference type="GO" id="GO:0017000">
    <property type="term" value="P:antibiotic biosynthetic process"/>
    <property type="evidence" value="ECO:0007669"/>
    <property type="project" value="UniProtKB-ARBA"/>
</dbReference>
<comment type="caution">
    <text evidence="9">The sequence shown here is derived from an EMBL/GenBank/DDBJ whole genome shotgun (WGS) entry which is preliminary data.</text>
</comment>
<evidence type="ECO:0000313" key="9">
    <source>
        <dbReference type="EMBL" id="KAJ5602467.1"/>
    </source>
</evidence>
<gene>
    <name evidence="9" type="ORF">N7537_005423</name>
</gene>
<dbReference type="GeneID" id="81586722"/>
<keyword evidence="2" id="KW-0719">Serine esterase</keyword>